<accession>A0A0F9STI1</accession>
<evidence type="ECO:0000313" key="1">
    <source>
        <dbReference type="EMBL" id="KKN70114.1"/>
    </source>
</evidence>
<name>A0A0F9STI1_9ZZZZ</name>
<reference evidence="1" key="1">
    <citation type="journal article" date="2015" name="Nature">
        <title>Complex archaea that bridge the gap between prokaryotes and eukaryotes.</title>
        <authorList>
            <person name="Spang A."/>
            <person name="Saw J.H."/>
            <person name="Jorgensen S.L."/>
            <person name="Zaremba-Niedzwiedzka K."/>
            <person name="Martijn J."/>
            <person name="Lind A.E."/>
            <person name="van Eijk R."/>
            <person name="Schleper C."/>
            <person name="Guy L."/>
            <person name="Ettema T.J."/>
        </authorList>
    </citation>
    <scope>NUCLEOTIDE SEQUENCE</scope>
</reference>
<proteinExistence type="predicted"/>
<gene>
    <name evidence="1" type="ORF">LCGC14_0434390</name>
</gene>
<comment type="caution">
    <text evidence="1">The sequence shown here is derived from an EMBL/GenBank/DDBJ whole genome shotgun (WGS) entry which is preliminary data.</text>
</comment>
<sequence>MTVRGRYTPSHSEHGTAQGQMKFWDATLNKWVHTETSELVFLNEKMGINQAVPTSTLDVNGTVTVKRLLAGGITE</sequence>
<dbReference type="EMBL" id="LAZR01000411">
    <property type="protein sequence ID" value="KKN70114.1"/>
    <property type="molecule type" value="Genomic_DNA"/>
</dbReference>
<dbReference type="AlphaFoldDB" id="A0A0F9STI1"/>
<organism evidence="1">
    <name type="scientific">marine sediment metagenome</name>
    <dbReference type="NCBI Taxonomy" id="412755"/>
    <lineage>
        <taxon>unclassified sequences</taxon>
        <taxon>metagenomes</taxon>
        <taxon>ecological metagenomes</taxon>
    </lineage>
</organism>
<protein>
    <submittedName>
        <fullName evidence="1">Uncharacterized protein</fullName>
    </submittedName>
</protein>